<proteinExistence type="predicted"/>
<sequence length="228" mass="27045">MSEDITKTFNLHAITKKEMRLIGRKGLFCQSPMRKTYGCDFLTGSLYICKTKLWNYFPQNELLYWDDFEHNIRAACMGIPVIINPCSMTQSMNNRSIMHYYGYYSVFSHNWKLSQRRTITEALPFLRRNTLFRITIQEAKRKLYRIAKKYAAEDKIFHVINRQSFSSQSRLKTIIMVIRSIRIPLWEVEQFVTDFEKDVLCEIIPPLYRSDLIDLLKSSSSVTDKKLH</sequence>
<protein>
    <submittedName>
        <fullName evidence="1">Uncharacterized protein</fullName>
    </submittedName>
</protein>
<comment type="caution">
    <text evidence="1">The sequence shown here is derived from an EMBL/GenBank/DDBJ whole genome shotgun (WGS) entry which is preliminary data.</text>
</comment>
<dbReference type="RefSeq" id="WP_215668863.1">
    <property type="nucleotide sequence ID" value="NZ_JAFJYC010000001.1"/>
</dbReference>
<evidence type="ECO:0000313" key="1">
    <source>
        <dbReference type="EMBL" id="MBT9431677.1"/>
    </source>
</evidence>
<dbReference type="EMBL" id="JAFJYC010000001">
    <property type="protein sequence ID" value="MBT9431677.1"/>
    <property type="molecule type" value="Genomic_DNA"/>
</dbReference>
<keyword evidence="2" id="KW-1185">Reference proteome</keyword>
<evidence type="ECO:0000313" key="2">
    <source>
        <dbReference type="Proteomes" id="UP000811282"/>
    </source>
</evidence>
<dbReference type="Proteomes" id="UP000811282">
    <property type="component" value="Unassembled WGS sequence"/>
</dbReference>
<organism evidence="1 2">
    <name type="scientific">Candidatus Sodalis endolongispinus</name>
    <dbReference type="NCBI Taxonomy" id="2812662"/>
    <lineage>
        <taxon>Bacteria</taxon>
        <taxon>Pseudomonadati</taxon>
        <taxon>Pseudomonadota</taxon>
        <taxon>Gammaproteobacteria</taxon>
        <taxon>Enterobacterales</taxon>
        <taxon>Bruguierivoracaceae</taxon>
        <taxon>Sodalis</taxon>
    </lineage>
</organism>
<name>A0ABS5Y9R5_9GAMM</name>
<gene>
    <name evidence="1" type="ORF">JZM24_05165</name>
</gene>
<reference evidence="1 2" key="1">
    <citation type="journal article" date="2021" name="Genome Biol. Evol.">
        <title>The evolution of interdependence in a four-way mealybug symbiosis.</title>
        <authorList>
            <person name="Garber A.I."/>
            <person name="Kupper M."/>
            <person name="Laetsch D.R."/>
            <person name="Weldon S.R."/>
            <person name="Ladinsky M.S."/>
            <person name="Bjorkman P.J."/>
            <person name="McCutcheon J.P."/>
        </authorList>
    </citation>
    <scope>NUCLEOTIDE SEQUENCE [LARGE SCALE GENOMIC DNA]</scope>
    <source>
        <strain evidence="1">SOD</strain>
    </source>
</reference>
<accession>A0ABS5Y9R5</accession>